<dbReference type="InterPro" id="IPR031720">
    <property type="entry name" value="DUF4728"/>
</dbReference>
<feature type="transmembrane region" description="Helical" evidence="2">
    <location>
        <begin position="210"/>
        <end position="228"/>
    </location>
</feature>
<reference evidence="3" key="1">
    <citation type="submission" date="2021-07" db="EMBL/GenBank/DDBJ databases">
        <authorList>
            <person name="Catto M.A."/>
            <person name="Jacobson A."/>
            <person name="Kennedy G."/>
            <person name="Labadie P."/>
            <person name="Hunt B.G."/>
            <person name="Srinivasan R."/>
        </authorList>
    </citation>
    <scope>NUCLEOTIDE SEQUENCE</scope>
    <source>
        <strain evidence="3">PL_HMW_Pooled</strain>
        <tissue evidence="3">Head</tissue>
    </source>
</reference>
<feature type="compositionally biased region" description="Basic residues" evidence="1">
    <location>
        <begin position="51"/>
        <end position="60"/>
    </location>
</feature>
<keyword evidence="2" id="KW-0472">Membrane</keyword>
<accession>A0AAE1HPX9</accession>
<comment type="caution">
    <text evidence="3">The sequence shown here is derived from an EMBL/GenBank/DDBJ whole genome shotgun (WGS) entry which is preliminary data.</text>
</comment>
<evidence type="ECO:0000313" key="3">
    <source>
        <dbReference type="EMBL" id="KAK3925344.1"/>
    </source>
</evidence>
<dbReference type="PANTHER" id="PTHR36694:SF11">
    <property type="entry name" value="LP21121P-RELATED"/>
    <property type="match status" value="1"/>
</dbReference>
<proteinExistence type="predicted"/>
<protein>
    <submittedName>
        <fullName evidence="3">Inversin</fullName>
    </submittedName>
</protein>
<keyword evidence="2" id="KW-1133">Transmembrane helix</keyword>
<keyword evidence="4" id="KW-1185">Reference proteome</keyword>
<dbReference type="PANTHER" id="PTHR36694">
    <property type="entry name" value="PASIFLORA 1, ISOFORM A-RELATED"/>
    <property type="match status" value="1"/>
</dbReference>
<keyword evidence="2" id="KW-0812">Transmembrane</keyword>
<sequence length="252" mass="27888">MRRARHGRSRGQEGPGRAGPDSRAVPSKSRPVPSRPAQAPGRASPAGTVRPRARRRRASFRKAAPDPGHAMAVLEKGCFCCELSTCVKVQGFFLAVVFSALAILDVVALAAWVVPREQNPGPGVDEFGRRWISSKYQARVPGPVNRATKVVCAVLLMCLIVWVLLVCLLLYGVYKKRRWMFWPYMVVGGLHLFITVGLLIYYAASVNSKVPNIVILVVILVVQFYLLLNVISLFQKMGEEEDLEPTMSEQQS</sequence>
<evidence type="ECO:0000313" key="4">
    <source>
        <dbReference type="Proteomes" id="UP001219518"/>
    </source>
</evidence>
<feature type="compositionally biased region" description="Low complexity" evidence="1">
    <location>
        <begin position="22"/>
        <end position="37"/>
    </location>
</feature>
<dbReference type="EMBL" id="JAHWGI010001227">
    <property type="protein sequence ID" value="KAK3925344.1"/>
    <property type="molecule type" value="Genomic_DNA"/>
</dbReference>
<feature type="transmembrane region" description="Helical" evidence="2">
    <location>
        <begin position="181"/>
        <end position="204"/>
    </location>
</feature>
<feature type="transmembrane region" description="Helical" evidence="2">
    <location>
        <begin position="92"/>
        <end position="114"/>
    </location>
</feature>
<evidence type="ECO:0000256" key="1">
    <source>
        <dbReference type="SAM" id="MobiDB-lite"/>
    </source>
</evidence>
<dbReference type="AlphaFoldDB" id="A0AAE1HPX9"/>
<organism evidence="3 4">
    <name type="scientific">Frankliniella fusca</name>
    <dbReference type="NCBI Taxonomy" id="407009"/>
    <lineage>
        <taxon>Eukaryota</taxon>
        <taxon>Metazoa</taxon>
        <taxon>Ecdysozoa</taxon>
        <taxon>Arthropoda</taxon>
        <taxon>Hexapoda</taxon>
        <taxon>Insecta</taxon>
        <taxon>Pterygota</taxon>
        <taxon>Neoptera</taxon>
        <taxon>Paraneoptera</taxon>
        <taxon>Thysanoptera</taxon>
        <taxon>Terebrantia</taxon>
        <taxon>Thripoidea</taxon>
        <taxon>Thripidae</taxon>
        <taxon>Frankliniella</taxon>
    </lineage>
</organism>
<feature type="region of interest" description="Disordered" evidence="1">
    <location>
        <begin position="1"/>
        <end position="63"/>
    </location>
</feature>
<feature type="transmembrane region" description="Helical" evidence="2">
    <location>
        <begin position="153"/>
        <end position="174"/>
    </location>
</feature>
<reference evidence="3" key="2">
    <citation type="journal article" date="2023" name="BMC Genomics">
        <title>Pest status, molecular evolution, and epigenetic factors derived from the genome assembly of Frankliniella fusca, a thysanopteran phytovirus vector.</title>
        <authorList>
            <person name="Catto M.A."/>
            <person name="Labadie P.E."/>
            <person name="Jacobson A.L."/>
            <person name="Kennedy G.G."/>
            <person name="Srinivasan R."/>
            <person name="Hunt B.G."/>
        </authorList>
    </citation>
    <scope>NUCLEOTIDE SEQUENCE</scope>
    <source>
        <strain evidence="3">PL_HMW_Pooled</strain>
    </source>
</reference>
<evidence type="ECO:0000256" key="2">
    <source>
        <dbReference type="SAM" id="Phobius"/>
    </source>
</evidence>
<dbReference type="Pfam" id="PF15860">
    <property type="entry name" value="DUF4728"/>
    <property type="match status" value="1"/>
</dbReference>
<dbReference type="Proteomes" id="UP001219518">
    <property type="component" value="Unassembled WGS sequence"/>
</dbReference>
<name>A0AAE1HPX9_9NEOP</name>
<gene>
    <name evidence="3" type="ORF">KUF71_013551</name>
</gene>